<evidence type="ECO:0000256" key="10">
    <source>
        <dbReference type="ARBA" id="ARBA00022989"/>
    </source>
</evidence>
<dbReference type="PANTHER" id="PTHR15929">
    <property type="entry name" value="STORE-OPERATED CALCIUM ENTRY-ASSOCIATED REGULATORY FACTOR"/>
    <property type="match status" value="1"/>
</dbReference>
<reference evidence="16" key="1">
    <citation type="submission" date="2022-03" db="EMBL/GenBank/DDBJ databases">
        <authorList>
            <person name="Alioto T."/>
            <person name="Alioto T."/>
            <person name="Gomez Garrido J."/>
        </authorList>
    </citation>
    <scope>NUCLEOTIDE SEQUENCE</scope>
</reference>
<keyword evidence="6" id="KW-0812">Transmembrane</keyword>
<protein>
    <recommendedName>
        <fullName evidence="3">Store-operated calcium entry-associated regulatory factor</fullName>
    </recommendedName>
    <alternativeName>
        <fullName evidence="13">Transmembrane protein 66</fullName>
    </alternativeName>
</protein>
<evidence type="ECO:0000256" key="2">
    <source>
        <dbReference type="ARBA" id="ARBA00006833"/>
    </source>
</evidence>
<dbReference type="InterPro" id="IPR009567">
    <property type="entry name" value="SARAF"/>
</dbReference>
<keyword evidence="17" id="KW-1185">Reference proteome</keyword>
<evidence type="ECO:0000256" key="13">
    <source>
        <dbReference type="ARBA" id="ARBA00031116"/>
    </source>
</evidence>
<comment type="subcellular location">
    <subcellularLocation>
        <location evidence="1">Endoplasmic reticulum membrane</location>
        <topology evidence="1">Single-pass type I membrane protein</topology>
    </subcellularLocation>
</comment>
<evidence type="ECO:0000256" key="15">
    <source>
        <dbReference type="SAM" id="SignalP"/>
    </source>
</evidence>
<name>A0AAD1SJ20_PELCU</name>
<accession>A0AAD1SJ20</accession>
<keyword evidence="7 15" id="KW-0732">Signal</keyword>
<dbReference type="Pfam" id="PF06682">
    <property type="entry name" value="SARAF"/>
    <property type="match status" value="1"/>
</dbReference>
<feature type="region of interest" description="Disordered" evidence="14">
    <location>
        <begin position="199"/>
        <end position="234"/>
    </location>
</feature>
<evidence type="ECO:0000256" key="7">
    <source>
        <dbReference type="ARBA" id="ARBA00022729"/>
    </source>
</evidence>
<proteinExistence type="inferred from homology"/>
<dbReference type="Proteomes" id="UP001295444">
    <property type="component" value="Chromosome 06"/>
</dbReference>
<evidence type="ECO:0000256" key="1">
    <source>
        <dbReference type="ARBA" id="ARBA00004115"/>
    </source>
</evidence>
<evidence type="ECO:0000313" key="17">
    <source>
        <dbReference type="Proteomes" id="UP001295444"/>
    </source>
</evidence>
<keyword evidence="9" id="KW-0106">Calcium</keyword>
<feature type="compositionally biased region" description="Polar residues" evidence="14">
    <location>
        <begin position="301"/>
        <end position="315"/>
    </location>
</feature>
<comment type="similarity">
    <text evidence="2">Belongs to the SARAF family.</text>
</comment>
<evidence type="ECO:0000256" key="6">
    <source>
        <dbReference type="ARBA" id="ARBA00022692"/>
    </source>
</evidence>
<keyword evidence="4" id="KW-0813">Transport</keyword>
<evidence type="ECO:0000256" key="12">
    <source>
        <dbReference type="ARBA" id="ARBA00023136"/>
    </source>
</evidence>
<keyword evidence="12" id="KW-0472">Membrane</keyword>
<feature type="chain" id="PRO_5042086103" description="Store-operated calcium entry-associated regulatory factor" evidence="15">
    <location>
        <begin position="24"/>
        <end position="323"/>
    </location>
</feature>
<keyword evidence="5" id="KW-0109">Calcium transport</keyword>
<evidence type="ECO:0000313" key="16">
    <source>
        <dbReference type="EMBL" id="CAH2301555.1"/>
    </source>
</evidence>
<gene>
    <name evidence="16" type="ORF">PECUL_23A054262</name>
</gene>
<evidence type="ECO:0000256" key="4">
    <source>
        <dbReference type="ARBA" id="ARBA00022448"/>
    </source>
</evidence>
<dbReference type="GO" id="GO:2001256">
    <property type="term" value="P:regulation of store-operated calcium entry"/>
    <property type="evidence" value="ECO:0007669"/>
    <property type="project" value="InterPro"/>
</dbReference>
<dbReference type="AlphaFoldDB" id="A0AAD1SJ20"/>
<evidence type="ECO:0000256" key="5">
    <source>
        <dbReference type="ARBA" id="ARBA00022568"/>
    </source>
</evidence>
<keyword evidence="8" id="KW-0256">Endoplasmic reticulum</keyword>
<evidence type="ECO:0000256" key="11">
    <source>
        <dbReference type="ARBA" id="ARBA00023065"/>
    </source>
</evidence>
<evidence type="ECO:0000256" key="9">
    <source>
        <dbReference type="ARBA" id="ARBA00022837"/>
    </source>
</evidence>
<evidence type="ECO:0000256" key="8">
    <source>
        <dbReference type="ARBA" id="ARBA00022824"/>
    </source>
</evidence>
<keyword evidence="10" id="KW-1133">Transmembrane helix</keyword>
<organism evidence="16 17">
    <name type="scientific">Pelobates cultripes</name>
    <name type="common">Western spadefoot toad</name>
    <dbReference type="NCBI Taxonomy" id="61616"/>
    <lineage>
        <taxon>Eukaryota</taxon>
        <taxon>Metazoa</taxon>
        <taxon>Chordata</taxon>
        <taxon>Craniata</taxon>
        <taxon>Vertebrata</taxon>
        <taxon>Euteleostomi</taxon>
        <taxon>Amphibia</taxon>
        <taxon>Batrachia</taxon>
        <taxon>Anura</taxon>
        <taxon>Pelobatoidea</taxon>
        <taxon>Pelobatidae</taxon>
        <taxon>Pelobates</taxon>
    </lineage>
</organism>
<sequence length="323" mass="34668">MAAAGMCLALALLSIMQLAQVHCWNQQDRVLLRDIQAITLYSDRYTNSRRTSPVPQLKCTGGSAGCKVMPQVVQCHNRGWDGIDVQWECKVDMDNSYRFGKVEVNCEGFDYPEDPYVLSGSCGLEYTLEYTEEGWKRSNDGSYSAGGHGSGFFQGHSKSWNSPSSSDGSSAVVIVVILVLAYGVYKLFLSGPAMPQQPQPDEYGYGHQTHATAPPPPGYSPPPPGFKSDFTGSSAGYGGLGGTSTFGSGGTQGPGFWTGLGTGGVLGYLFGNRRTQPYQSPYFNNWSGPTYSHGPMYGASQPFQTPQSSGARTTSGFGGTKRR</sequence>
<dbReference type="GO" id="GO:0005789">
    <property type="term" value="C:endoplasmic reticulum membrane"/>
    <property type="evidence" value="ECO:0007669"/>
    <property type="project" value="UniProtKB-SubCell"/>
</dbReference>
<dbReference type="PANTHER" id="PTHR15929:SF0">
    <property type="entry name" value="STORE-OPERATED CALCIUM ENTRY-ASSOCIATED REGULATORY FACTOR"/>
    <property type="match status" value="1"/>
</dbReference>
<feature type="compositionally biased region" description="Pro residues" evidence="14">
    <location>
        <begin position="213"/>
        <end position="225"/>
    </location>
</feature>
<dbReference type="EMBL" id="OW240917">
    <property type="protein sequence ID" value="CAH2301555.1"/>
    <property type="molecule type" value="Genomic_DNA"/>
</dbReference>
<evidence type="ECO:0000256" key="14">
    <source>
        <dbReference type="SAM" id="MobiDB-lite"/>
    </source>
</evidence>
<evidence type="ECO:0000256" key="3">
    <source>
        <dbReference type="ARBA" id="ARBA00016584"/>
    </source>
</evidence>
<feature type="signal peptide" evidence="15">
    <location>
        <begin position="1"/>
        <end position="23"/>
    </location>
</feature>
<keyword evidence="11" id="KW-0406">Ion transport</keyword>
<dbReference type="GO" id="GO:0006816">
    <property type="term" value="P:calcium ion transport"/>
    <property type="evidence" value="ECO:0007669"/>
    <property type="project" value="UniProtKB-KW"/>
</dbReference>
<feature type="region of interest" description="Disordered" evidence="14">
    <location>
        <begin position="293"/>
        <end position="323"/>
    </location>
</feature>